<feature type="transmembrane region" description="Helical" evidence="5">
    <location>
        <begin position="261"/>
        <end position="283"/>
    </location>
</feature>
<dbReference type="PANTHER" id="PTHR23501:SF154">
    <property type="entry name" value="MULTIDRUG-EFFLUX TRANSPORTER RV1634-RELATED"/>
    <property type="match status" value="1"/>
</dbReference>
<feature type="transmembrane region" description="Helical" evidence="5">
    <location>
        <begin position="140"/>
        <end position="162"/>
    </location>
</feature>
<evidence type="ECO:0000313" key="7">
    <source>
        <dbReference type="EMBL" id="MDP9805424.1"/>
    </source>
</evidence>
<feature type="transmembrane region" description="Helical" evidence="5">
    <location>
        <begin position="232"/>
        <end position="252"/>
    </location>
</feature>
<feature type="transmembrane region" description="Helical" evidence="5">
    <location>
        <begin position="400"/>
        <end position="421"/>
    </location>
</feature>
<reference evidence="7 8" key="1">
    <citation type="submission" date="2023-07" db="EMBL/GenBank/DDBJ databases">
        <title>Sequencing the genomes of 1000 actinobacteria strains.</title>
        <authorList>
            <person name="Klenk H.-P."/>
        </authorList>
    </citation>
    <scope>NUCLEOTIDE SEQUENCE [LARGE SCALE GENOMIC DNA]</scope>
    <source>
        <strain evidence="7 8">DSM 17163</strain>
    </source>
</reference>
<keyword evidence="4 5" id="KW-0472">Membrane</keyword>
<feature type="transmembrane region" description="Helical" evidence="5">
    <location>
        <begin position="303"/>
        <end position="321"/>
    </location>
</feature>
<feature type="transmembrane region" description="Helical" evidence="5">
    <location>
        <begin position="168"/>
        <end position="188"/>
    </location>
</feature>
<name>A0ABT9NDL3_9ACTO</name>
<dbReference type="InterPro" id="IPR036259">
    <property type="entry name" value="MFS_trans_sf"/>
</dbReference>
<feature type="transmembrane region" description="Helical" evidence="5">
    <location>
        <begin position="427"/>
        <end position="446"/>
    </location>
</feature>
<feature type="transmembrane region" description="Helical" evidence="5">
    <location>
        <begin position="115"/>
        <end position="133"/>
    </location>
</feature>
<proteinExistence type="predicted"/>
<evidence type="ECO:0000313" key="8">
    <source>
        <dbReference type="Proteomes" id="UP001243212"/>
    </source>
</evidence>
<feature type="transmembrane region" description="Helical" evidence="5">
    <location>
        <begin position="359"/>
        <end position="379"/>
    </location>
</feature>
<feature type="transmembrane region" description="Helical" evidence="5">
    <location>
        <begin position="83"/>
        <end position="103"/>
    </location>
</feature>
<sequence>MRNKTRRKIPRSLEQWLTILAVTLISLVAFETLAVATAMPFVVDILNGQHLYALASGIALATQMMTTALAGPWTDAKGPKPSLYTGIGLFVAGLTIATCAPNIEVIVLGRGIQGLGGGLMIVPLYVFVGNYVAPSRQPRIFAWFSAAWVVPSLIGPFIAGLFVEHLNWRLVFGIVPFLILLILPLLVIQFRKFHDLHPPKPFGRQRRVIFFGATTGITVAGIQILSGVRENAFGWHVVAAVVVLTALAFGLVRPLLPKGSLIAAPGLPATVLLRGIVNGAYIATEIFLPLMLKEVHGWGPTQAGLIMTSGSITWAIGSWVQGRVKSPAARARLPFLGTSIQLLGTLATIVAVFPSVHGLFALFGWLVAGFGIGAVYPALTVHGLSITPPEKHGMASSALSLADTMGGALLVAWGGVVFAATVSFQHLAFAAVIALMCGILAIGLGVTRRVLEVTPESVPMNTASQ</sequence>
<dbReference type="InterPro" id="IPR011701">
    <property type="entry name" value="MFS"/>
</dbReference>
<dbReference type="Pfam" id="PF07690">
    <property type="entry name" value="MFS_1"/>
    <property type="match status" value="1"/>
</dbReference>
<protein>
    <submittedName>
        <fullName evidence="7">MFS family permease</fullName>
    </submittedName>
</protein>
<dbReference type="SUPFAM" id="SSF103473">
    <property type="entry name" value="MFS general substrate transporter"/>
    <property type="match status" value="1"/>
</dbReference>
<dbReference type="RefSeq" id="WP_307681709.1">
    <property type="nucleotide sequence ID" value="NZ_JAUSQX010000001.1"/>
</dbReference>
<organism evidence="7 8">
    <name type="scientific">Trueperella bonasi</name>
    <dbReference type="NCBI Taxonomy" id="312286"/>
    <lineage>
        <taxon>Bacteria</taxon>
        <taxon>Bacillati</taxon>
        <taxon>Actinomycetota</taxon>
        <taxon>Actinomycetes</taxon>
        <taxon>Actinomycetales</taxon>
        <taxon>Actinomycetaceae</taxon>
        <taxon>Trueperella</taxon>
    </lineage>
</organism>
<comment type="caution">
    <text evidence="7">The sequence shown here is derived from an EMBL/GenBank/DDBJ whole genome shotgun (WGS) entry which is preliminary data.</text>
</comment>
<evidence type="ECO:0000256" key="1">
    <source>
        <dbReference type="ARBA" id="ARBA00004651"/>
    </source>
</evidence>
<feature type="transmembrane region" description="Helical" evidence="5">
    <location>
        <begin position="333"/>
        <end position="353"/>
    </location>
</feature>
<evidence type="ECO:0000259" key="6">
    <source>
        <dbReference type="PROSITE" id="PS50850"/>
    </source>
</evidence>
<evidence type="ECO:0000256" key="3">
    <source>
        <dbReference type="ARBA" id="ARBA00022989"/>
    </source>
</evidence>
<dbReference type="EMBL" id="JAUSQX010000001">
    <property type="protein sequence ID" value="MDP9805424.1"/>
    <property type="molecule type" value="Genomic_DNA"/>
</dbReference>
<keyword evidence="2 5" id="KW-0812">Transmembrane</keyword>
<accession>A0ABT9NDL3</accession>
<keyword evidence="8" id="KW-1185">Reference proteome</keyword>
<dbReference type="Proteomes" id="UP001243212">
    <property type="component" value="Unassembled WGS sequence"/>
</dbReference>
<dbReference type="PROSITE" id="PS50850">
    <property type="entry name" value="MFS"/>
    <property type="match status" value="1"/>
</dbReference>
<feature type="transmembrane region" description="Helical" evidence="5">
    <location>
        <begin position="52"/>
        <end position="71"/>
    </location>
</feature>
<feature type="domain" description="Major facilitator superfamily (MFS) profile" evidence="6">
    <location>
        <begin position="17"/>
        <end position="449"/>
    </location>
</feature>
<evidence type="ECO:0000256" key="5">
    <source>
        <dbReference type="SAM" id="Phobius"/>
    </source>
</evidence>
<comment type="subcellular location">
    <subcellularLocation>
        <location evidence="1">Cell membrane</location>
        <topology evidence="1">Multi-pass membrane protein</topology>
    </subcellularLocation>
</comment>
<keyword evidence="3 5" id="KW-1133">Transmembrane helix</keyword>
<evidence type="ECO:0000256" key="2">
    <source>
        <dbReference type="ARBA" id="ARBA00022692"/>
    </source>
</evidence>
<dbReference type="Gene3D" id="1.20.1250.20">
    <property type="entry name" value="MFS general substrate transporter like domains"/>
    <property type="match status" value="2"/>
</dbReference>
<dbReference type="PANTHER" id="PTHR23501">
    <property type="entry name" value="MAJOR FACILITATOR SUPERFAMILY"/>
    <property type="match status" value="1"/>
</dbReference>
<feature type="transmembrane region" description="Helical" evidence="5">
    <location>
        <begin position="208"/>
        <end position="226"/>
    </location>
</feature>
<evidence type="ECO:0000256" key="4">
    <source>
        <dbReference type="ARBA" id="ARBA00023136"/>
    </source>
</evidence>
<dbReference type="InterPro" id="IPR020846">
    <property type="entry name" value="MFS_dom"/>
</dbReference>
<gene>
    <name evidence="7" type="ORF">J2S70_000006</name>
</gene>